<proteinExistence type="predicted"/>
<evidence type="ECO:0000313" key="2">
    <source>
        <dbReference type="Proteomes" id="UP000887116"/>
    </source>
</evidence>
<accession>A0A8X6LWF8</accession>
<organism evidence="1 2">
    <name type="scientific">Trichonephila clavata</name>
    <name type="common">Joro spider</name>
    <name type="synonym">Nephila clavata</name>
    <dbReference type="NCBI Taxonomy" id="2740835"/>
    <lineage>
        <taxon>Eukaryota</taxon>
        <taxon>Metazoa</taxon>
        <taxon>Ecdysozoa</taxon>
        <taxon>Arthropoda</taxon>
        <taxon>Chelicerata</taxon>
        <taxon>Arachnida</taxon>
        <taxon>Araneae</taxon>
        <taxon>Araneomorphae</taxon>
        <taxon>Entelegynae</taxon>
        <taxon>Araneoidea</taxon>
        <taxon>Nephilidae</taxon>
        <taxon>Trichonephila</taxon>
    </lineage>
</organism>
<comment type="caution">
    <text evidence="1">The sequence shown here is derived from an EMBL/GenBank/DDBJ whole genome shotgun (WGS) entry which is preliminary data.</text>
</comment>
<evidence type="ECO:0000313" key="1">
    <source>
        <dbReference type="EMBL" id="GFR25451.1"/>
    </source>
</evidence>
<reference evidence="1" key="1">
    <citation type="submission" date="2020-07" db="EMBL/GenBank/DDBJ databases">
        <title>Multicomponent nature underlies the extraordinary mechanical properties of spider dragline silk.</title>
        <authorList>
            <person name="Kono N."/>
            <person name="Nakamura H."/>
            <person name="Mori M."/>
            <person name="Yoshida Y."/>
            <person name="Ohtoshi R."/>
            <person name="Malay A.D."/>
            <person name="Moran D.A.P."/>
            <person name="Tomita M."/>
            <person name="Numata K."/>
            <person name="Arakawa K."/>
        </authorList>
    </citation>
    <scope>NUCLEOTIDE SEQUENCE</scope>
</reference>
<dbReference type="Proteomes" id="UP000887116">
    <property type="component" value="Unassembled WGS sequence"/>
</dbReference>
<dbReference type="EMBL" id="BMAO01018709">
    <property type="protein sequence ID" value="GFR25451.1"/>
    <property type="molecule type" value="Genomic_DNA"/>
</dbReference>
<name>A0A8X6LWF8_TRICU</name>
<protein>
    <submittedName>
        <fullName evidence="1">Uncharacterized protein</fullName>
    </submittedName>
</protein>
<keyword evidence="2" id="KW-1185">Reference proteome</keyword>
<gene>
    <name evidence="1" type="ORF">TNCT_667241</name>
</gene>
<sequence length="85" mass="9875">MAEREKKTLLERRVLRSTLNSLQITIQRLTWTGHLIRLNDNGVTKKIFVVHKKEEDQDSGGSIAEKDLKTINVRSWKSQAKNWTS</sequence>
<dbReference type="OrthoDB" id="8055231at2759"/>
<dbReference type="AlphaFoldDB" id="A0A8X6LWF8"/>